<proteinExistence type="predicted"/>
<dbReference type="AlphaFoldDB" id="A0A2A2T9Q4"/>
<protein>
    <submittedName>
        <fullName evidence="1">Uncharacterized protein</fullName>
    </submittedName>
</protein>
<sequence length="448" mass="50370">GFYTIAEKLLQEQINLLGRIERSLAQPDPNRVRATNGQIFVQAKAIEAFVKRQDPNFRTTCTSALNTSINTDNSQAQVSQSQTYCSLYASSQELLKLSPVLDRILSRRGESALIRQLPLVSGERKSDPVLPMSPVERPNLGKKATPFAIYEPNLVPSPAPIIGQPTKKSFVKYSQPIQSAIAIPQEAPAILATAEKYITLAKAGFPQDTKFHNPRETAAALDKFAYDLDQEEPQTYGKFLALPKTGIFRVLPYLAYQRPLNQLENRMLKTVGERYPFPSLAETKQEFTPNLALQLVGERFQILSSGCDRNFMADLGNIPIEKLDMKLKTATPEIRKAFLNYQPPQKLNALQVEQRQLIAGKNPDSHLVSAAVPVRLNHTYLVRSLQFQLPEAIVTGKQLTPQERLQIDELLKIQSSDRIIAFRPVRQRSDGSYTILWRVIKELNPPQI</sequence>
<name>A0A2A2T9Q4_9CYAN</name>
<keyword evidence="2" id="KW-1185">Reference proteome</keyword>
<comment type="caution">
    <text evidence="1">The sequence shown here is derived from an EMBL/GenBank/DDBJ whole genome shotgun (WGS) entry which is preliminary data.</text>
</comment>
<feature type="non-terminal residue" evidence="1">
    <location>
        <position position="1"/>
    </location>
</feature>
<dbReference type="RefSeq" id="WP_095725130.1">
    <property type="nucleotide sequence ID" value="NZ_NTFS01000750.1"/>
</dbReference>
<feature type="non-terminal residue" evidence="1">
    <location>
        <position position="448"/>
    </location>
</feature>
<accession>A0A2A2T9Q4</accession>
<organism evidence="1 2">
    <name type="scientific">Brunnivagina elsteri CCALA 953</name>
    <dbReference type="NCBI Taxonomy" id="987040"/>
    <lineage>
        <taxon>Bacteria</taxon>
        <taxon>Bacillati</taxon>
        <taxon>Cyanobacteriota</taxon>
        <taxon>Cyanophyceae</taxon>
        <taxon>Nostocales</taxon>
        <taxon>Calotrichaceae</taxon>
        <taxon>Brunnivagina</taxon>
    </lineage>
</organism>
<evidence type="ECO:0000313" key="2">
    <source>
        <dbReference type="Proteomes" id="UP000218238"/>
    </source>
</evidence>
<dbReference type="OrthoDB" id="502123at2"/>
<dbReference type="EMBL" id="NTFS01000750">
    <property type="protein sequence ID" value="PAX45692.1"/>
    <property type="molecule type" value="Genomic_DNA"/>
</dbReference>
<evidence type="ECO:0000313" key="1">
    <source>
        <dbReference type="EMBL" id="PAX45692.1"/>
    </source>
</evidence>
<dbReference type="Proteomes" id="UP000218238">
    <property type="component" value="Unassembled WGS sequence"/>
</dbReference>
<reference evidence="1 2" key="1">
    <citation type="submission" date="2017-08" db="EMBL/GenBank/DDBJ databases">
        <title>Draft genome sequence of filamentous cyanobacterium Calothrix elsteri CCALA 953.</title>
        <authorList>
            <person name="Gagunashvili A.N."/>
            <person name="Elster J."/>
            <person name="Andresson O.S."/>
        </authorList>
    </citation>
    <scope>NUCLEOTIDE SEQUENCE [LARGE SCALE GENOMIC DNA]</scope>
    <source>
        <strain evidence="1 2">CCALA 953</strain>
    </source>
</reference>
<gene>
    <name evidence="1" type="ORF">CK510_30450</name>
</gene>